<feature type="transmembrane region" description="Helical" evidence="5">
    <location>
        <begin position="229"/>
        <end position="252"/>
    </location>
</feature>
<sequence length="480" mass="52277">MHLENKSSFHRSLTLLDGALLVIGSMIGSGIFIVSADISRTVGSAGWLVFVWLLSGFITLSAALSYGELSGMYPQAGGQYVYLREAYGKLYGFLYGWSFFGVIQTGTIAAVGVAFAKFTGYIVPSLGENNVLLEIGKFHITAAQLLAIAMITLLTWINSTGVKNGKWIGFFFTFAKIGAMAALIIFGFLAVKGGSMWHENWMSPWMAMRIQDKMNGGIITHATLDTNQLIIAIGVAMVGALFSSDAWNNVTFIAAEIKKPERNIGLSLFIGTLVVTVIYVSMNLMYLNTLSIGEIAHAPSDRVALAAALKIFGSSGTWMIAVMIMIATFGCNNGLILSGARVYYTMANDGLFLPAAKKLNKNGVPAVALWMQCIWASLLCLSGTYGNLLDFIIFTVLLFYILTIAGIFVLRKKAPDHPRPYKAFGFPVIPVIYIALASSICVILLLNKPEYTWPGLIIVLLGIPVYYWLNRRQNAETPKA</sequence>
<keyword evidence="7" id="KW-1185">Reference proteome</keyword>
<comment type="caution">
    <text evidence="6">The sequence shown here is derived from an EMBL/GenBank/DDBJ whole genome shotgun (WGS) entry which is preliminary data.</text>
</comment>
<keyword evidence="4 5" id="KW-0472">Membrane</keyword>
<dbReference type="AlphaFoldDB" id="A0A2W2C032"/>
<dbReference type="GO" id="GO:0016020">
    <property type="term" value="C:membrane"/>
    <property type="evidence" value="ECO:0007669"/>
    <property type="project" value="UniProtKB-SubCell"/>
</dbReference>
<keyword evidence="2 5" id="KW-0812">Transmembrane</keyword>
<feature type="transmembrane region" description="Helical" evidence="5">
    <location>
        <begin position="391"/>
        <end position="411"/>
    </location>
</feature>
<reference evidence="6 7" key="1">
    <citation type="submission" date="2018-06" db="EMBL/GenBank/DDBJ databases">
        <title>Mucibacter soli gen. nov., sp. nov., a new member of the family Chitinophagaceae producing mucin.</title>
        <authorList>
            <person name="Kim M.-K."/>
            <person name="Park S."/>
            <person name="Kim T.-S."/>
            <person name="Joung Y."/>
            <person name="Han J.-H."/>
            <person name="Kim S.B."/>
        </authorList>
    </citation>
    <scope>NUCLEOTIDE SEQUENCE [LARGE SCALE GENOMIC DNA]</scope>
    <source>
        <strain evidence="6 7">R1-15</strain>
    </source>
</reference>
<dbReference type="PANTHER" id="PTHR11785:SF512">
    <property type="entry name" value="SOBREMESA, ISOFORM B"/>
    <property type="match status" value="1"/>
</dbReference>
<dbReference type="Proteomes" id="UP000248745">
    <property type="component" value="Unassembled WGS sequence"/>
</dbReference>
<feature type="transmembrane region" description="Helical" evidence="5">
    <location>
        <begin position="12"/>
        <end position="35"/>
    </location>
</feature>
<name>A0A2W2C032_9BACT</name>
<evidence type="ECO:0000256" key="5">
    <source>
        <dbReference type="SAM" id="Phobius"/>
    </source>
</evidence>
<dbReference type="PANTHER" id="PTHR11785">
    <property type="entry name" value="AMINO ACID TRANSPORTER"/>
    <property type="match status" value="1"/>
</dbReference>
<comment type="subcellular location">
    <subcellularLocation>
        <location evidence="1">Membrane</location>
        <topology evidence="1">Multi-pass membrane protein</topology>
    </subcellularLocation>
</comment>
<proteinExistence type="predicted"/>
<dbReference type="PIRSF" id="PIRSF006060">
    <property type="entry name" value="AA_transporter"/>
    <property type="match status" value="1"/>
</dbReference>
<accession>A0A2W2C032</accession>
<dbReference type="EMBL" id="QKTW01000013">
    <property type="protein sequence ID" value="PZF73423.1"/>
    <property type="molecule type" value="Genomic_DNA"/>
</dbReference>
<evidence type="ECO:0000313" key="6">
    <source>
        <dbReference type="EMBL" id="PZF73423.1"/>
    </source>
</evidence>
<feature type="transmembrane region" description="Helical" evidence="5">
    <location>
        <begin position="169"/>
        <end position="191"/>
    </location>
</feature>
<feature type="transmembrane region" description="Helical" evidence="5">
    <location>
        <begin position="264"/>
        <end position="282"/>
    </location>
</feature>
<feature type="transmembrane region" description="Helical" evidence="5">
    <location>
        <begin position="90"/>
        <end position="118"/>
    </location>
</feature>
<dbReference type="Pfam" id="PF13520">
    <property type="entry name" value="AA_permease_2"/>
    <property type="match status" value="1"/>
</dbReference>
<evidence type="ECO:0000256" key="4">
    <source>
        <dbReference type="ARBA" id="ARBA00023136"/>
    </source>
</evidence>
<evidence type="ECO:0000256" key="3">
    <source>
        <dbReference type="ARBA" id="ARBA00022989"/>
    </source>
</evidence>
<dbReference type="InterPro" id="IPR050598">
    <property type="entry name" value="AminoAcid_Transporter"/>
</dbReference>
<feature type="transmembrane region" description="Helical" evidence="5">
    <location>
        <begin position="423"/>
        <end position="445"/>
    </location>
</feature>
<organism evidence="6 7">
    <name type="scientific">Taibaiella soli</name>
    <dbReference type="NCBI Taxonomy" id="1649169"/>
    <lineage>
        <taxon>Bacteria</taxon>
        <taxon>Pseudomonadati</taxon>
        <taxon>Bacteroidota</taxon>
        <taxon>Chitinophagia</taxon>
        <taxon>Chitinophagales</taxon>
        <taxon>Chitinophagaceae</taxon>
        <taxon>Taibaiella</taxon>
    </lineage>
</organism>
<keyword evidence="3 5" id="KW-1133">Transmembrane helix</keyword>
<dbReference type="OrthoDB" id="9806937at2"/>
<dbReference type="InterPro" id="IPR002293">
    <property type="entry name" value="AA/rel_permease1"/>
</dbReference>
<gene>
    <name evidence="6" type="ORF">DN068_08515</name>
</gene>
<dbReference type="Gene3D" id="1.20.1740.10">
    <property type="entry name" value="Amino acid/polyamine transporter I"/>
    <property type="match status" value="1"/>
</dbReference>
<feature type="transmembrane region" description="Helical" evidence="5">
    <location>
        <begin position="318"/>
        <end position="344"/>
    </location>
</feature>
<protein>
    <submittedName>
        <fullName evidence="6">Amino acid transporter</fullName>
    </submittedName>
</protein>
<evidence type="ECO:0000256" key="1">
    <source>
        <dbReference type="ARBA" id="ARBA00004141"/>
    </source>
</evidence>
<feature type="transmembrane region" description="Helical" evidence="5">
    <location>
        <begin position="138"/>
        <end position="157"/>
    </location>
</feature>
<evidence type="ECO:0000256" key="2">
    <source>
        <dbReference type="ARBA" id="ARBA00022692"/>
    </source>
</evidence>
<feature type="transmembrane region" description="Helical" evidence="5">
    <location>
        <begin position="47"/>
        <end position="69"/>
    </location>
</feature>
<dbReference type="GO" id="GO:0015179">
    <property type="term" value="F:L-amino acid transmembrane transporter activity"/>
    <property type="evidence" value="ECO:0007669"/>
    <property type="project" value="TreeGrafter"/>
</dbReference>
<feature type="transmembrane region" description="Helical" evidence="5">
    <location>
        <begin position="451"/>
        <end position="469"/>
    </location>
</feature>
<feature type="transmembrane region" description="Helical" evidence="5">
    <location>
        <begin position="364"/>
        <end position="385"/>
    </location>
</feature>
<evidence type="ECO:0000313" key="7">
    <source>
        <dbReference type="Proteomes" id="UP000248745"/>
    </source>
</evidence>